<reference evidence="1" key="1">
    <citation type="submission" date="2003-12" db="EMBL/GenBank/DDBJ databases">
        <title>Monterey Bay Coastal Ocean Microbial Observatory environmental clone sequencing.</title>
        <authorList>
            <person name="DeLong E.F."/>
        </authorList>
    </citation>
    <scope>NUCLEOTIDE SEQUENCE</scope>
</reference>
<evidence type="ECO:0000313" key="1">
    <source>
        <dbReference type="EMBL" id="AAS07962.1"/>
    </source>
</evidence>
<accession>Q6SGL9</accession>
<dbReference type="AlphaFoldDB" id="Q6SGL9"/>
<reference evidence="1" key="2">
    <citation type="submission" date="2004-02" db="EMBL/GenBank/DDBJ databases">
        <authorList>
            <person name="Heidelberg J.F."/>
            <person name="Eisen J.A."/>
            <person name="Nelson W.C."/>
            <person name="DeLong E.F."/>
        </authorList>
    </citation>
    <scope>NUCLEOTIDE SEQUENCE</scope>
</reference>
<name>Q6SGL9_9BACT</name>
<protein>
    <submittedName>
        <fullName evidence="1">Uncharacterized protein</fullName>
    </submittedName>
</protein>
<sequence>MFYGEETSAAKWVIITGSLKEGDLIVWRFEVQAFLASSITLA</sequence>
<organism evidence="1">
    <name type="scientific">uncultured marine bacterium 463</name>
    <dbReference type="NCBI Taxonomy" id="257394"/>
    <lineage>
        <taxon>Bacteria</taxon>
        <taxon>environmental samples</taxon>
    </lineage>
</organism>
<dbReference type="EMBL" id="AY458641">
    <property type="protein sequence ID" value="AAS07962.1"/>
    <property type="molecule type" value="Genomic_DNA"/>
</dbReference>
<gene>
    <name evidence="1" type="ORF">MBMO_EBAC080-L32B05.91</name>
</gene>
<proteinExistence type="predicted"/>